<evidence type="ECO:0000313" key="2">
    <source>
        <dbReference type="Proteomes" id="UP000658258"/>
    </source>
</evidence>
<protein>
    <submittedName>
        <fullName evidence="1">Uncharacterized protein</fullName>
    </submittedName>
</protein>
<organism evidence="1 2">
    <name type="scientific">Roseivirga thermotolerans</name>
    <dbReference type="NCBI Taxonomy" id="1758176"/>
    <lineage>
        <taxon>Bacteria</taxon>
        <taxon>Pseudomonadati</taxon>
        <taxon>Bacteroidota</taxon>
        <taxon>Cytophagia</taxon>
        <taxon>Cytophagales</taxon>
        <taxon>Roseivirgaceae</taxon>
        <taxon>Roseivirga</taxon>
    </lineage>
</organism>
<proteinExistence type="predicted"/>
<accession>A0ABQ3IAQ3</accession>
<reference evidence="2" key="1">
    <citation type="journal article" date="2019" name="Int. J. Syst. Evol. Microbiol.">
        <title>The Global Catalogue of Microorganisms (GCM) 10K type strain sequencing project: providing services to taxonomists for standard genome sequencing and annotation.</title>
        <authorList>
            <consortium name="The Broad Institute Genomics Platform"/>
            <consortium name="The Broad Institute Genome Sequencing Center for Infectious Disease"/>
            <person name="Wu L."/>
            <person name="Ma J."/>
        </authorList>
    </citation>
    <scope>NUCLEOTIDE SEQUENCE [LARGE SCALE GENOMIC DNA]</scope>
    <source>
        <strain evidence="2">CGMCC 1.15111</strain>
    </source>
</reference>
<dbReference type="InterPro" id="IPR012338">
    <property type="entry name" value="Beta-lactam/transpept-like"/>
</dbReference>
<name>A0ABQ3IAQ3_9BACT</name>
<evidence type="ECO:0000313" key="1">
    <source>
        <dbReference type="EMBL" id="GHE69528.1"/>
    </source>
</evidence>
<dbReference type="Gene3D" id="3.40.710.10">
    <property type="entry name" value="DD-peptidase/beta-lactamase superfamily"/>
    <property type="match status" value="1"/>
</dbReference>
<sequence length="140" mass="15602">MGYSHHQYIEEAILHPLQLKSTSSLLSQANPERVMSGYVVGWLHDVKGNDFIEPGASMVATAKEVGLFLTALHNGSLLNKKEQSIYAGLYSFEHTGLLPGYQSLARYYADIDVVIIQFTNTSGGKAWSFSEIMHKRLVRI</sequence>
<keyword evidence="2" id="KW-1185">Reference proteome</keyword>
<comment type="caution">
    <text evidence="1">The sequence shown here is derived from an EMBL/GenBank/DDBJ whole genome shotgun (WGS) entry which is preliminary data.</text>
</comment>
<dbReference type="SUPFAM" id="SSF56601">
    <property type="entry name" value="beta-lactamase/transpeptidase-like"/>
    <property type="match status" value="1"/>
</dbReference>
<gene>
    <name evidence="1" type="ORF">GCM10011340_26940</name>
</gene>
<dbReference type="Proteomes" id="UP000658258">
    <property type="component" value="Unassembled WGS sequence"/>
</dbReference>
<dbReference type="EMBL" id="BNAG01000003">
    <property type="protein sequence ID" value="GHE69528.1"/>
    <property type="molecule type" value="Genomic_DNA"/>
</dbReference>